<dbReference type="GO" id="GO:0004659">
    <property type="term" value="F:prenyltransferase activity"/>
    <property type="evidence" value="ECO:0007669"/>
    <property type="project" value="TreeGrafter"/>
</dbReference>
<proteinExistence type="predicted"/>
<sequence>MKTKLINCNQSKHLVKFYSNSSNNSNNNSYNNNNNNDNSGGSDGHNYWSGFDVLRPEPSMSATGGHRKTGDHLFIQSLYKFQDSDDSTLRLMSDPLAADEMSSTTGEIVDQLYRQSQHWFNHNNSGDDSNDGSNGDHRRDDWFDVLSKAEQVVKYPTSFLNLRFLLKDEISYLAIHLKRLIDTKHPLLQTAKSILSANQQIRGLVVLLVSKAYSYPKHIIDNYDSETNRLQLLTNCQRKLAEITDMVHVSQVLHRGVVDLSISSSADDGIDAK</sequence>
<feature type="compositionally biased region" description="Low complexity" evidence="1">
    <location>
        <begin position="18"/>
        <end position="40"/>
    </location>
</feature>
<name>A0A7R9LA10_9ACAR</name>
<dbReference type="Proteomes" id="UP000728032">
    <property type="component" value="Unassembled WGS sequence"/>
</dbReference>
<organism evidence="2">
    <name type="scientific">Oppiella nova</name>
    <dbReference type="NCBI Taxonomy" id="334625"/>
    <lineage>
        <taxon>Eukaryota</taxon>
        <taxon>Metazoa</taxon>
        <taxon>Ecdysozoa</taxon>
        <taxon>Arthropoda</taxon>
        <taxon>Chelicerata</taxon>
        <taxon>Arachnida</taxon>
        <taxon>Acari</taxon>
        <taxon>Acariformes</taxon>
        <taxon>Sarcoptiformes</taxon>
        <taxon>Oribatida</taxon>
        <taxon>Brachypylina</taxon>
        <taxon>Oppioidea</taxon>
        <taxon>Oppiidae</taxon>
        <taxon>Oppiella</taxon>
    </lineage>
</organism>
<dbReference type="PANTHER" id="PTHR12001:SF55">
    <property type="entry name" value="ALL TRANS-POLYPRENYL-DIPHOSPHATE SYNTHASE PDSS2"/>
    <property type="match status" value="1"/>
</dbReference>
<evidence type="ECO:0000313" key="3">
    <source>
        <dbReference type="Proteomes" id="UP000728032"/>
    </source>
</evidence>
<dbReference type="OrthoDB" id="9983019at2759"/>
<dbReference type="GO" id="GO:0008299">
    <property type="term" value="P:isoprenoid biosynthetic process"/>
    <property type="evidence" value="ECO:0007669"/>
    <property type="project" value="TreeGrafter"/>
</dbReference>
<accession>A0A7R9LA10</accession>
<evidence type="ECO:0000256" key="1">
    <source>
        <dbReference type="SAM" id="MobiDB-lite"/>
    </source>
</evidence>
<feature type="region of interest" description="Disordered" evidence="1">
    <location>
        <begin position="18"/>
        <end position="44"/>
    </location>
</feature>
<dbReference type="EMBL" id="CAJPVJ010000141">
    <property type="protein sequence ID" value="CAG2161442.1"/>
    <property type="molecule type" value="Genomic_DNA"/>
</dbReference>
<gene>
    <name evidence="2" type="ORF">ONB1V03_LOCUS1050</name>
</gene>
<dbReference type="GO" id="GO:1990234">
    <property type="term" value="C:transferase complex"/>
    <property type="evidence" value="ECO:0007669"/>
    <property type="project" value="TreeGrafter"/>
</dbReference>
<dbReference type="EMBL" id="OC914966">
    <property type="protein sequence ID" value="CAD7637835.1"/>
    <property type="molecule type" value="Genomic_DNA"/>
</dbReference>
<dbReference type="Gene3D" id="1.10.600.10">
    <property type="entry name" value="Farnesyl Diphosphate Synthase"/>
    <property type="match status" value="1"/>
</dbReference>
<reference evidence="2" key="1">
    <citation type="submission" date="2020-11" db="EMBL/GenBank/DDBJ databases">
        <authorList>
            <person name="Tran Van P."/>
        </authorList>
    </citation>
    <scope>NUCLEOTIDE SEQUENCE</scope>
</reference>
<feature type="non-terminal residue" evidence="2">
    <location>
        <position position="273"/>
    </location>
</feature>
<dbReference type="SUPFAM" id="SSF48576">
    <property type="entry name" value="Terpenoid synthases"/>
    <property type="match status" value="1"/>
</dbReference>
<protein>
    <submittedName>
        <fullName evidence="2">Uncharacterized protein</fullName>
    </submittedName>
</protein>
<dbReference type="AlphaFoldDB" id="A0A7R9LA10"/>
<keyword evidence="3" id="KW-1185">Reference proteome</keyword>
<dbReference type="PANTHER" id="PTHR12001">
    <property type="entry name" value="GERANYLGERANYL PYROPHOSPHATE SYNTHASE"/>
    <property type="match status" value="1"/>
</dbReference>
<dbReference type="InterPro" id="IPR008949">
    <property type="entry name" value="Isoprenoid_synthase_dom_sf"/>
</dbReference>
<dbReference type="GO" id="GO:0005739">
    <property type="term" value="C:mitochondrion"/>
    <property type="evidence" value="ECO:0007669"/>
    <property type="project" value="TreeGrafter"/>
</dbReference>
<dbReference type="GO" id="GO:0006744">
    <property type="term" value="P:ubiquinone biosynthetic process"/>
    <property type="evidence" value="ECO:0007669"/>
    <property type="project" value="TreeGrafter"/>
</dbReference>
<evidence type="ECO:0000313" key="2">
    <source>
        <dbReference type="EMBL" id="CAD7637835.1"/>
    </source>
</evidence>